<proteinExistence type="predicted"/>
<keyword evidence="2" id="KW-0812">Transmembrane</keyword>
<dbReference type="PANTHER" id="PTHR11017:SF271">
    <property type="entry name" value="DISEASE RESISTANCE PROTEIN (TIR-NBS-LRR CLASS) FAMILY"/>
    <property type="match status" value="1"/>
</dbReference>
<keyword evidence="5" id="KW-1185">Reference proteome</keyword>
<evidence type="ECO:0000259" key="3">
    <source>
        <dbReference type="Pfam" id="PF00931"/>
    </source>
</evidence>
<dbReference type="InterPro" id="IPR027417">
    <property type="entry name" value="P-loop_NTPase"/>
</dbReference>
<keyword evidence="1" id="KW-0433">Leucine-rich repeat</keyword>
<dbReference type="InterPro" id="IPR042197">
    <property type="entry name" value="Apaf_helical"/>
</dbReference>
<reference evidence="4 5" key="1">
    <citation type="submission" date="2019-05" db="EMBL/GenBank/DDBJ databases">
        <title>Mikania micrantha, genome provides insights into the molecular mechanism of rapid growth.</title>
        <authorList>
            <person name="Liu B."/>
        </authorList>
    </citation>
    <scope>NUCLEOTIDE SEQUENCE [LARGE SCALE GENOMIC DNA]</scope>
    <source>
        <strain evidence="4">NLD-2019</strain>
        <tissue evidence="4">Leaf</tissue>
    </source>
</reference>
<organism evidence="4 5">
    <name type="scientific">Mikania micrantha</name>
    <name type="common">bitter vine</name>
    <dbReference type="NCBI Taxonomy" id="192012"/>
    <lineage>
        <taxon>Eukaryota</taxon>
        <taxon>Viridiplantae</taxon>
        <taxon>Streptophyta</taxon>
        <taxon>Embryophyta</taxon>
        <taxon>Tracheophyta</taxon>
        <taxon>Spermatophyta</taxon>
        <taxon>Magnoliopsida</taxon>
        <taxon>eudicotyledons</taxon>
        <taxon>Gunneridae</taxon>
        <taxon>Pentapetalae</taxon>
        <taxon>asterids</taxon>
        <taxon>campanulids</taxon>
        <taxon>Asterales</taxon>
        <taxon>Asteraceae</taxon>
        <taxon>Asteroideae</taxon>
        <taxon>Heliantheae alliance</taxon>
        <taxon>Eupatorieae</taxon>
        <taxon>Mikania</taxon>
    </lineage>
</organism>
<keyword evidence="2" id="KW-1133">Transmembrane helix</keyword>
<feature type="transmembrane region" description="Helical" evidence="2">
    <location>
        <begin position="25"/>
        <end position="44"/>
    </location>
</feature>
<dbReference type="Gene3D" id="1.10.8.430">
    <property type="entry name" value="Helical domain of apoptotic protease-activating factors"/>
    <property type="match status" value="1"/>
</dbReference>
<protein>
    <recommendedName>
        <fullName evidence="3">NB-ARC domain-containing protein</fullName>
    </recommendedName>
</protein>
<dbReference type="EMBL" id="SZYD01000003">
    <property type="protein sequence ID" value="KAD6796297.1"/>
    <property type="molecule type" value="Genomic_DNA"/>
</dbReference>
<keyword evidence="2" id="KW-0472">Membrane</keyword>
<dbReference type="PANTHER" id="PTHR11017">
    <property type="entry name" value="LEUCINE-RICH REPEAT-CONTAINING PROTEIN"/>
    <property type="match status" value="1"/>
</dbReference>
<feature type="domain" description="NB-ARC" evidence="3">
    <location>
        <begin position="131"/>
        <end position="229"/>
    </location>
</feature>
<dbReference type="GO" id="GO:0006952">
    <property type="term" value="P:defense response"/>
    <property type="evidence" value="ECO:0007669"/>
    <property type="project" value="InterPro"/>
</dbReference>
<accession>A0A5N6PSY3</accession>
<evidence type="ECO:0000313" key="4">
    <source>
        <dbReference type="EMBL" id="KAD6796297.1"/>
    </source>
</evidence>
<dbReference type="InterPro" id="IPR044974">
    <property type="entry name" value="Disease_R_plants"/>
</dbReference>
<evidence type="ECO:0000313" key="5">
    <source>
        <dbReference type="Proteomes" id="UP000326396"/>
    </source>
</evidence>
<dbReference type="Proteomes" id="UP000326396">
    <property type="component" value="Linkage Group LG11"/>
</dbReference>
<sequence length="307" mass="34346">MEQSHRGCVKGQWAVGQNRKERKGFVFTAVVEVVSLVAVLGLLADSGRSSPRPIRAVVVVGVEEEEGISVLGSDRQDLGFSGSLGVAIGETSANTYLIGMDTRKQELKSLLEVGSDGVYMVGICGMWGSEEILSNVLKSKVRVTNLEQGRYMMETRLRQNKFLIVLDDVHHINHLKMLAGSQNWFGSGSRVIFTTRNQNLLNDRNVPTHNVRMLDDTEAIDVFSWHAFGEREPLQGFEKDSVLSMVSKCGRHPSVLISLGSFLHGKDRSDWMRILDRLEGISLVEILKRCKKRDDGVVRNFFDRLLD</sequence>
<comment type="caution">
    <text evidence="4">The sequence shown here is derived from an EMBL/GenBank/DDBJ whole genome shotgun (WGS) entry which is preliminary data.</text>
</comment>
<name>A0A5N6PSY3_9ASTR</name>
<dbReference type="InterPro" id="IPR002182">
    <property type="entry name" value="NB-ARC"/>
</dbReference>
<dbReference type="SUPFAM" id="SSF52540">
    <property type="entry name" value="P-loop containing nucleoside triphosphate hydrolases"/>
    <property type="match status" value="1"/>
</dbReference>
<gene>
    <name evidence="4" type="ORF">E3N88_07193</name>
</gene>
<dbReference type="GO" id="GO:0043531">
    <property type="term" value="F:ADP binding"/>
    <property type="evidence" value="ECO:0007669"/>
    <property type="project" value="InterPro"/>
</dbReference>
<evidence type="ECO:0000256" key="2">
    <source>
        <dbReference type="SAM" id="Phobius"/>
    </source>
</evidence>
<dbReference type="OrthoDB" id="1930487at2759"/>
<dbReference type="Gene3D" id="3.40.50.300">
    <property type="entry name" value="P-loop containing nucleotide triphosphate hydrolases"/>
    <property type="match status" value="1"/>
</dbReference>
<evidence type="ECO:0000256" key="1">
    <source>
        <dbReference type="ARBA" id="ARBA00022614"/>
    </source>
</evidence>
<dbReference type="AlphaFoldDB" id="A0A5N6PSY3"/>
<dbReference type="Pfam" id="PF00931">
    <property type="entry name" value="NB-ARC"/>
    <property type="match status" value="1"/>
</dbReference>